<dbReference type="GO" id="GO:0004818">
    <property type="term" value="F:glutamate-tRNA ligase activity"/>
    <property type="evidence" value="ECO:0007669"/>
    <property type="project" value="UniProtKB-EC"/>
</dbReference>
<dbReference type="HAMAP" id="MF_00022">
    <property type="entry name" value="Glu_tRNA_synth_type1"/>
    <property type="match status" value="1"/>
</dbReference>
<evidence type="ECO:0000313" key="12">
    <source>
        <dbReference type="Proteomes" id="UP001205890"/>
    </source>
</evidence>
<accession>A0ABT1LH78</accession>
<dbReference type="SUPFAM" id="SSF48163">
    <property type="entry name" value="An anticodon-binding domain of class I aminoacyl-tRNA synthetases"/>
    <property type="match status" value="1"/>
</dbReference>
<comment type="subcellular location">
    <subcellularLocation>
        <location evidence="8">Cytoplasm</location>
    </subcellularLocation>
</comment>
<comment type="caution">
    <text evidence="11">The sequence shown here is derived from an EMBL/GenBank/DDBJ whole genome shotgun (WGS) entry which is preliminary data.</text>
</comment>
<dbReference type="PRINTS" id="PR00987">
    <property type="entry name" value="TRNASYNTHGLU"/>
</dbReference>
<dbReference type="RefSeq" id="WP_254744350.1">
    <property type="nucleotide sequence ID" value="NZ_JANCLU010000017.1"/>
</dbReference>
<dbReference type="Pfam" id="PF00749">
    <property type="entry name" value="tRNA-synt_1c"/>
    <property type="match status" value="1"/>
</dbReference>
<feature type="binding site" evidence="8">
    <location>
        <position position="249"/>
    </location>
    <ligand>
        <name>ATP</name>
        <dbReference type="ChEBI" id="CHEBI:30616"/>
    </ligand>
</feature>
<feature type="domain" description="Aminoacyl-tRNA synthetase class I anticodon-binding" evidence="10">
    <location>
        <begin position="378"/>
        <end position="447"/>
    </location>
</feature>
<keyword evidence="3 8" id="KW-0436">Ligase</keyword>
<protein>
    <recommendedName>
        <fullName evidence="8">Glutamate--tRNA ligase</fullName>
        <ecNumber evidence="8">6.1.1.17</ecNumber>
    </recommendedName>
    <alternativeName>
        <fullName evidence="8">Glutamyl-tRNA synthetase</fullName>
        <shortName evidence="8">GluRS</shortName>
    </alternativeName>
</protein>
<dbReference type="Proteomes" id="UP001205890">
    <property type="component" value="Unassembled WGS sequence"/>
</dbReference>
<dbReference type="EMBL" id="JANCLU010000017">
    <property type="protein sequence ID" value="MCP8940055.1"/>
    <property type="molecule type" value="Genomic_DNA"/>
</dbReference>
<dbReference type="InterPro" id="IPR045462">
    <property type="entry name" value="aa-tRNA-synth_I_cd-bd"/>
</dbReference>
<evidence type="ECO:0000259" key="10">
    <source>
        <dbReference type="Pfam" id="PF19269"/>
    </source>
</evidence>
<comment type="catalytic activity">
    <reaction evidence="8">
        <text>tRNA(Glu) + L-glutamate + ATP = L-glutamyl-tRNA(Glu) + AMP + diphosphate</text>
        <dbReference type="Rhea" id="RHEA:23540"/>
        <dbReference type="Rhea" id="RHEA-COMP:9663"/>
        <dbReference type="Rhea" id="RHEA-COMP:9680"/>
        <dbReference type="ChEBI" id="CHEBI:29985"/>
        <dbReference type="ChEBI" id="CHEBI:30616"/>
        <dbReference type="ChEBI" id="CHEBI:33019"/>
        <dbReference type="ChEBI" id="CHEBI:78442"/>
        <dbReference type="ChEBI" id="CHEBI:78520"/>
        <dbReference type="ChEBI" id="CHEBI:456215"/>
        <dbReference type="EC" id="6.1.1.17"/>
    </reaction>
</comment>
<evidence type="ECO:0000256" key="3">
    <source>
        <dbReference type="ARBA" id="ARBA00022598"/>
    </source>
</evidence>
<keyword evidence="12" id="KW-1185">Reference proteome</keyword>
<evidence type="ECO:0000256" key="1">
    <source>
        <dbReference type="ARBA" id="ARBA00007894"/>
    </source>
</evidence>
<comment type="subunit">
    <text evidence="8">Monomer.</text>
</comment>
<feature type="short sequence motif" description="'HIGH' region" evidence="8">
    <location>
        <begin position="15"/>
        <end position="25"/>
    </location>
</feature>
<evidence type="ECO:0000256" key="5">
    <source>
        <dbReference type="ARBA" id="ARBA00022840"/>
    </source>
</evidence>
<dbReference type="InterPro" id="IPR020058">
    <property type="entry name" value="Glu/Gln-tRNA-synth_Ib_cat-dom"/>
</dbReference>
<dbReference type="PROSITE" id="PS00178">
    <property type="entry name" value="AA_TRNA_LIGASE_I"/>
    <property type="match status" value="1"/>
</dbReference>
<comment type="caution">
    <text evidence="8">Lacks conserved residue(s) required for the propagation of feature annotation.</text>
</comment>
<feature type="short sequence motif" description="'KMSKS' region" evidence="8">
    <location>
        <begin position="246"/>
        <end position="250"/>
    </location>
</feature>
<reference evidence="11 12" key="1">
    <citation type="submission" date="2022-07" db="EMBL/GenBank/DDBJ databases">
        <authorList>
            <person name="Li W.-J."/>
            <person name="Deng Q.-Q."/>
        </authorList>
    </citation>
    <scope>NUCLEOTIDE SEQUENCE [LARGE SCALE GENOMIC DNA]</scope>
    <source>
        <strain evidence="11 12">SYSU M60028</strain>
    </source>
</reference>
<keyword evidence="5 8" id="KW-0067">ATP-binding</keyword>
<comment type="function">
    <text evidence="8">Catalyzes the attachment of glutamate to tRNA(Glu) in a two-step reaction: glutamate is first activated by ATP to form Glu-AMP and then transferred to the acceptor end of tRNA(Glu).</text>
</comment>
<sequence length="451" mass="49111">MTIPPGSRPTLRFAPSPTGRLHIGNARSAVLNALLARANGGRFILRLDDTDRERSREEHAQAIRDDLAWLGLKPDLVVRQSDRFALYDAAVERLKAAGRLYPCYETEDELERRRKRQAARGLPPVYDRAALSLSAEERAALEAQGRRPHWRFLLEHRTVSWDDHVRGPSHIDAASQSDPVLVRADGAYLYTLPSVVDDIDLGVTDVVRGEDHVTNTGVQIQIFEALGAPAPRFGHHNLLTTASGEGLSKRLGHLSLGALREDGMEPLAVAALAVLVGSAQAVRPVESLDELASLIDLGRLSRAPARFDEAELEALNARTLHHLPFAAVAERLAAAGLPADEAFWLAVRGNLSRFADAAQWRRVVDGPVTPSVEDAGFLAEAAALLPPAPWDETSWGAWTERVRQATGRKGKALFMPLRLALTGLDHGPELKALLPLIGEARARARLAGRTA</sequence>
<evidence type="ECO:0000313" key="11">
    <source>
        <dbReference type="EMBL" id="MCP8940055.1"/>
    </source>
</evidence>
<feature type="domain" description="Glutamyl/glutaminyl-tRNA synthetase class Ib catalytic" evidence="9">
    <location>
        <begin position="11"/>
        <end position="313"/>
    </location>
</feature>
<organism evidence="11 12">
    <name type="scientific">Alsobacter ponti</name>
    <dbReference type="NCBI Taxonomy" id="2962936"/>
    <lineage>
        <taxon>Bacteria</taxon>
        <taxon>Pseudomonadati</taxon>
        <taxon>Pseudomonadota</taxon>
        <taxon>Alphaproteobacteria</taxon>
        <taxon>Hyphomicrobiales</taxon>
        <taxon>Alsobacteraceae</taxon>
        <taxon>Alsobacter</taxon>
    </lineage>
</organism>
<dbReference type="InterPro" id="IPR004527">
    <property type="entry name" value="Glu-tRNA-ligase_bac/mito"/>
</dbReference>
<dbReference type="InterPro" id="IPR049940">
    <property type="entry name" value="GluQ/Sye"/>
</dbReference>
<dbReference type="Gene3D" id="3.40.50.620">
    <property type="entry name" value="HUPs"/>
    <property type="match status" value="1"/>
</dbReference>
<evidence type="ECO:0000256" key="4">
    <source>
        <dbReference type="ARBA" id="ARBA00022741"/>
    </source>
</evidence>
<comment type="similarity">
    <text evidence="1 8">Belongs to the class-I aminoacyl-tRNA synthetase family. Glutamate--tRNA ligase type 1 subfamily.</text>
</comment>
<dbReference type="PANTHER" id="PTHR43311:SF2">
    <property type="entry name" value="GLUTAMATE--TRNA LIGASE, MITOCHONDRIAL-RELATED"/>
    <property type="match status" value="1"/>
</dbReference>
<keyword evidence="7 8" id="KW-0030">Aminoacyl-tRNA synthetase</keyword>
<evidence type="ECO:0000259" key="9">
    <source>
        <dbReference type="Pfam" id="PF00749"/>
    </source>
</evidence>
<keyword evidence="6 8" id="KW-0648">Protein biosynthesis</keyword>
<evidence type="ECO:0000256" key="7">
    <source>
        <dbReference type="ARBA" id="ARBA00023146"/>
    </source>
</evidence>
<dbReference type="InterPro" id="IPR008925">
    <property type="entry name" value="aa_tRNA-synth_I_cd-bd_sf"/>
</dbReference>
<evidence type="ECO:0000256" key="2">
    <source>
        <dbReference type="ARBA" id="ARBA00022490"/>
    </source>
</evidence>
<name>A0ABT1LH78_9HYPH</name>
<dbReference type="InterPro" id="IPR020751">
    <property type="entry name" value="aa-tRNA-synth_I_codon-bd_sub2"/>
</dbReference>
<dbReference type="Gene3D" id="1.10.10.350">
    <property type="match status" value="1"/>
</dbReference>
<evidence type="ECO:0000256" key="8">
    <source>
        <dbReference type="HAMAP-Rule" id="MF_00022"/>
    </source>
</evidence>
<evidence type="ECO:0000256" key="6">
    <source>
        <dbReference type="ARBA" id="ARBA00022917"/>
    </source>
</evidence>
<dbReference type="InterPro" id="IPR000924">
    <property type="entry name" value="Glu/Gln-tRNA-synth"/>
</dbReference>
<dbReference type="EC" id="6.1.1.17" evidence="8"/>
<dbReference type="NCBIfam" id="TIGR00464">
    <property type="entry name" value="gltX_bact"/>
    <property type="match status" value="1"/>
</dbReference>
<dbReference type="InterPro" id="IPR001412">
    <property type="entry name" value="aa-tRNA-synth_I_CS"/>
</dbReference>
<proteinExistence type="inferred from homology"/>
<dbReference type="PANTHER" id="PTHR43311">
    <property type="entry name" value="GLUTAMATE--TRNA LIGASE"/>
    <property type="match status" value="1"/>
</dbReference>
<dbReference type="InterPro" id="IPR014729">
    <property type="entry name" value="Rossmann-like_a/b/a_fold"/>
</dbReference>
<gene>
    <name evidence="8 11" type="primary">gltX</name>
    <name evidence="11" type="ORF">NK718_16130</name>
</gene>
<keyword evidence="4 8" id="KW-0547">Nucleotide-binding</keyword>
<dbReference type="Pfam" id="PF19269">
    <property type="entry name" value="Anticodon_2"/>
    <property type="match status" value="1"/>
</dbReference>
<keyword evidence="2 8" id="KW-0963">Cytoplasm</keyword>
<dbReference type="SUPFAM" id="SSF52374">
    <property type="entry name" value="Nucleotidylyl transferase"/>
    <property type="match status" value="1"/>
</dbReference>